<comment type="caution">
    <text evidence="4">The sequence shown here is derived from an EMBL/GenBank/DDBJ whole genome shotgun (WGS) entry which is preliminary data.</text>
</comment>
<dbReference type="InterPro" id="IPR029058">
    <property type="entry name" value="AB_hydrolase_fold"/>
</dbReference>
<evidence type="ECO:0000313" key="4">
    <source>
        <dbReference type="EMBL" id="PKK89990.1"/>
    </source>
</evidence>
<feature type="compositionally biased region" description="Low complexity" evidence="2">
    <location>
        <begin position="19"/>
        <end position="34"/>
    </location>
</feature>
<dbReference type="Gene3D" id="3.40.50.1820">
    <property type="entry name" value="alpha/beta hydrolase"/>
    <property type="match status" value="1"/>
</dbReference>
<accession>A0A2N1PNU4</accession>
<sequence length="830" mass="90804">MDIPLPGLNPDTNVDCSVSESRTTGDSGETGDSGYLSPSDNLSVLARVWAADMLLPSPDRRWSLILRRRVSRSINEVTTPEIRVAGMRIDPYTRGPAREHGFSVIRLLDGDTLKEIEIQGLPEKYNICPTPRWSPDGRFVALTICGARTPEILWIIEPSTGKAWSTGAAVIRSLCHLAFSWMPDSSSLVATIAGFSVDPDNLLLEWAFAAPTAPAILECGGEASPVRTYQDLLRGPSDEDVFTRACSTVIAGVSLDGVIEPLSVPGLFFRAEPSPDGRYILAVSIERPFSYIVPWHRFPVKSIIIDKTGALVADLGCDSGSESIPQGFDAARIGARNYTWRDDSDADLTWVEALDGGDPSRDDAERDAFMVLSEPFTGQATCMAKLPGRFQGALWTGDGRCLITSIWRKTRRTAVLLARADGEPSTLFDYCYDDRYNTPGAIGSIRDSRGRRLAAESLTAGKAAGFKGPALLLLGEGACPEGDRPYIDAFDPETGARKRIWRCGPGVYHRPMRILDCEKLVFLIRCESREEYPNHWELTLSTGNRSASMTGYALNPLTDRQSEVTWLAETSRMLMKYRRADGVNLSGNLHLPPGKSISDGPFPTLIWAYPREFNDAALAGQVKDSPYRFPSVSPLSPLAFLGIGFAVLERPIMPIVGKDGEEPNDSYIHQLVLSAEAAVEELIRTGISKPGAIAVGGHSYGAFMAANLMIHTDVFCCGIARSGAYNRTLTPFGFQAEPRTFWQARETYLSISPFLNADRLVKPLLIIHGESDDNPGTNPLQSRMLFGAMKACGGTARMVILPGEGHGYTATESQLHMLREMEDWLKQHCG</sequence>
<evidence type="ECO:0000313" key="5">
    <source>
        <dbReference type="Proteomes" id="UP000233256"/>
    </source>
</evidence>
<dbReference type="InterPro" id="IPR001375">
    <property type="entry name" value="Peptidase_S9_cat"/>
</dbReference>
<dbReference type="SUPFAM" id="SSF53474">
    <property type="entry name" value="alpha/beta-Hydrolases"/>
    <property type="match status" value="1"/>
</dbReference>
<dbReference type="PANTHER" id="PTHR42776">
    <property type="entry name" value="SERINE PEPTIDASE S9 FAMILY MEMBER"/>
    <property type="match status" value="1"/>
</dbReference>
<dbReference type="EMBL" id="PGXC01000009">
    <property type="protein sequence ID" value="PKK89990.1"/>
    <property type="molecule type" value="Genomic_DNA"/>
</dbReference>
<dbReference type="Proteomes" id="UP000233256">
    <property type="component" value="Unassembled WGS sequence"/>
</dbReference>
<dbReference type="GO" id="GO:0006508">
    <property type="term" value="P:proteolysis"/>
    <property type="evidence" value="ECO:0007669"/>
    <property type="project" value="InterPro"/>
</dbReference>
<name>A0A2N1PNU4_9BACT</name>
<keyword evidence="1" id="KW-0378">Hydrolase</keyword>
<gene>
    <name evidence="4" type="ORF">CVV64_11730</name>
</gene>
<evidence type="ECO:0000256" key="1">
    <source>
        <dbReference type="ARBA" id="ARBA00022801"/>
    </source>
</evidence>
<protein>
    <submittedName>
        <fullName evidence="4">S9 family peptidase</fullName>
    </submittedName>
</protein>
<organism evidence="4 5">
    <name type="scientific">Candidatus Wallbacteria bacterium HGW-Wallbacteria-1</name>
    <dbReference type="NCBI Taxonomy" id="2013854"/>
    <lineage>
        <taxon>Bacteria</taxon>
        <taxon>Candidatus Walliibacteriota</taxon>
    </lineage>
</organism>
<reference evidence="4 5" key="1">
    <citation type="journal article" date="2017" name="ISME J.">
        <title>Potential for microbial H2 and metal transformations associated with novel bacteria and archaea in deep terrestrial subsurface sediments.</title>
        <authorList>
            <person name="Hernsdorf A.W."/>
            <person name="Amano Y."/>
            <person name="Miyakawa K."/>
            <person name="Ise K."/>
            <person name="Suzuki Y."/>
            <person name="Anantharaman K."/>
            <person name="Probst A."/>
            <person name="Burstein D."/>
            <person name="Thomas B.C."/>
            <person name="Banfield J.F."/>
        </authorList>
    </citation>
    <scope>NUCLEOTIDE SEQUENCE [LARGE SCALE GENOMIC DNA]</scope>
    <source>
        <strain evidence="4">HGW-Wallbacteria-1</strain>
    </source>
</reference>
<feature type="domain" description="Peptidase S9 prolyl oligopeptidase catalytic" evidence="3">
    <location>
        <begin position="677"/>
        <end position="829"/>
    </location>
</feature>
<dbReference type="Pfam" id="PF00326">
    <property type="entry name" value="Peptidase_S9"/>
    <property type="match status" value="1"/>
</dbReference>
<dbReference type="GO" id="GO:0004252">
    <property type="term" value="F:serine-type endopeptidase activity"/>
    <property type="evidence" value="ECO:0007669"/>
    <property type="project" value="TreeGrafter"/>
</dbReference>
<dbReference type="InterPro" id="IPR011044">
    <property type="entry name" value="Quino_amine_DH_bsu"/>
</dbReference>
<feature type="region of interest" description="Disordered" evidence="2">
    <location>
        <begin position="1"/>
        <end position="35"/>
    </location>
</feature>
<dbReference type="PANTHER" id="PTHR42776:SF28">
    <property type="entry name" value="GLUTAMYL ENDOPEPTIDASE, CHLOROPLASTIC-RELATED"/>
    <property type="match status" value="1"/>
</dbReference>
<dbReference type="SUPFAM" id="SSF50969">
    <property type="entry name" value="YVTN repeat-like/Quinoprotein amine dehydrogenase"/>
    <property type="match status" value="1"/>
</dbReference>
<evidence type="ECO:0000256" key="2">
    <source>
        <dbReference type="SAM" id="MobiDB-lite"/>
    </source>
</evidence>
<evidence type="ECO:0000259" key="3">
    <source>
        <dbReference type="Pfam" id="PF00326"/>
    </source>
</evidence>
<proteinExistence type="predicted"/>
<dbReference type="AlphaFoldDB" id="A0A2N1PNU4"/>